<dbReference type="PANTHER" id="PTHR24020">
    <property type="entry name" value="COLLAGEN ALPHA"/>
    <property type="match status" value="1"/>
</dbReference>
<dbReference type="Pfam" id="PF00092">
    <property type="entry name" value="VWA"/>
    <property type="match status" value="4"/>
</dbReference>
<accession>A0A0N5AB32</accession>
<dbReference type="InterPro" id="IPR002035">
    <property type="entry name" value="VWF_A"/>
</dbReference>
<dbReference type="STRING" id="451379.A0A0N5AB32"/>
<dbReference type="WBParaSite" id="SMUV_0000135801-mRNA-1">
    <property type="protein sequence ID" value="SMUV_0000135801-mRNA-1"/>
    <property type="gene ID" value="SMUV_0000135801"/>
</dbReference>
<dbReference type="Proteomes" id="UP000046393">
    <property type="component" value="Unplaced"/>
</dbReference>
<sequence length="1059" mass="115788">MPMILQRLQQICSSFRVSGPPLTGCKKDVLLLIDSSNSMNLKQFSQMKHAITNSLISGWEISAEKLQVSVATYSASAFDERCGFDVNKDDLEKIILNSTFQTNTAPSIRKGLLGAIEIMGERQNPMVIILFTASRKTIYSNEDGITAAQSYSQQLCIKQNILITVGVGSANSSLLKSLSCPSDLSFHSDNFDFSGSFTRQITSSLCLTPPMRTTITTTKPTTTTTTPFYPDIECHADITLMIDTSNAVGSLTEFTNEIDFVTNFLAPNWHVGPTTTEVNIVTYSEENSNSIGAYNFISNEEFLYELNELRNYYYDTKPSLTFGLKSVSQMLLHKNMTRPGVQSVVILFTYSSDYQDISNAKTYADSLAQNNVWIIVVAKGNDLKRENLEAISGTTFMAQNYDRQLADKINNATCKKNDPSKPLPITSTTPTTPTTTTTTTKPTTTTELDPCPECVPSKANILILLDGAISDDSFKAETDFVANEMIINWNRFDRVALGLYGDTFYDVIGYSNMEKVDDFKAAVKSLKRRGNSPNITLALKTALKEYEPNPAFGCQKTLFFSAGSSDSDIKAAIPYADGLEAKGEFVLIEMGDSVPKKLQTLAQLNRTIKWPDYSVTAQLAKTVNDMLSQDCPSIATTTVHSTTTSVTTPAQPKLCAKDVVLLIDVSNAMTNDQFAQIKKFVSEKLIAMWPVNVNELEVAAYGYASGGVNEYATFDIHSVSDLQSAINSNAFRTANGPSIRRGINAINDLQHERQVPTVVIILSASSNTDDIKASSVLEYPFRINDNGVITVAFGDADAASLGQLATSAQFSLYSNSFSGDNQLAKTITDLICRQFPATSTTTSAVITTTEPPHKDLSCHPCIMIAFDGTTAATKAGLQKTVNFTLDYLAPEWHITRSGTNAFTGLYDTYSGPFNNDAEFRTQLMAITNSYTEPDPSIKRSMQLLDNILKSSNRCRKISAILYTYSSNYDDVAESVELANELYFNDVNLIIVGLGDANQTLLQALSGSVLMPTELDSDCAKNVNGLLCKQPMKPSDLPATVTPTTTTPTPPATTTDCIHE</sequence>
<feature type="region of interest" description="Disordered" evidence="1">
    <location>
        <begin position="416"/>
        <end position="447"/>
    </location>
</feature>
<feature type="domain" description="VWFA" evidence="2">
    <location>
        <begin position="28"/>
        <end position="205"/>
    </location>
</feature>
<dbReference type="InterPro" id="IPR036465">
    <property type="entry name" value="vWFA_dom_sf"/>
</dbReference>
<evidence type="ECO:0000313" key="3">
    <source>
        <dbReference type="Proteomes" id="UP000046393"/>
    </source>
</evidence>
<feature type="domain" description="VWFA" evidence="2">
    <location>
        <begin position="658"/>
        <end position="831"/>
    </location>
</feature>
<evidence type="ECO:0000256" key="1">
    <source>
        <dbReference type="SAM" id="MobiDB-lite"/>
    </source>
</evidence>
<dbReference type="CDD" id="cd01450">
    <property type="entry name" value="vWFA_subfamily_ECM"/>
    <property type="match status" value="2"/>
</dbReference>
<proteinExistence type="predicted"/>
<evidence type="ECO:0000259" key="2">
    <source>
        <dbReference type="PROSITE" id="PS50234"/>
    </source>
</evidence>
<dbReference type="SMART" id="SM00327">
    <property type="entry name" value="VWA"/>
    <property type="match status" value="4"/>
</dbReference>
<feature type="region of interest" description="Disordered" evidence="1">
    <location>
        <begin position="1036"/>
        <end position="1059"/>
    </location>
</feature>
<feature type="compositionally biased region" description="Low complexity" evidence="1">
    <location>
        <begin position="1037"/>
        <end position="1059"/>
    </location>
</feature>
<protein>
    <submittedName>
        <fullName evidence="4">VWFA domain-containing protein</fullName>
    </submittedName>
</protein>
<organism evidence="3 4">
    <name type="scientific">Syphacia muris</name>
    <dbReference type="NCBI Taxonomy" id="451379"/>
    <lineage>
        <taxon>Eukaryota</taxon>
        <taxon>Metazoa</taxon>
        <taxon>Ecdysozoa</taxon>
        <taxon>Nematoda</taxon>
        <taxon>Chromadorea</taxon>
        <taxon>Rhabditida</taxon>
        <taxon>Spirurina</taxon>
        <taxon>Oxyuridomorpha</taxon>
        <taxon>Oxyuroidea</taxon>
        <taxon>Oxyuridae</taxon>
        <taxon>Syphacia</taxon>
    </lineage>
</organism>
<keyword evidence="3" id="KW-1185">Reference proteome</keyword>
<dbReference type="AlphaFoldDB" id="A0A0N5AB32"/>
<dbReference type="SUPFAM" id="SSF53300">
    <property type="entry name" value="vWA-like"/>
    <property type="match status" value="5"/>
</dbReference>
<dbReference type="Gene3D" id="3.40.50.410">
    <property type="entry name" value="von Willebrand factor, type A domain"/>
    <property type="match status" value="4"/>
</dbReference>
<feature type="domain" description="VWFA" evidence="2">
    <location>
        <begin position="237"/>
        <end position="393"/>
    </location>
</feature>
<dbReference type="InterPro" id="IPR050525">
    <property type="entry name" value="ECM_Assembly_Org"/>
</dbReference>
<dbReference type="PROSITE" id="PS50234">
    <property type="entry name" value="VWFA"/>
    <property type="match status" value="3"/>
</dbReference>
<dbReference type="PANTHER" id="PTHR24020:SF87">
    <property type="entry name" value="COLLAGEN ALPHA-1(VI) CHAIN-LIKE"/>
    <property type="match status" value="1"/>
</dbReference>
<reference evidence="4" key="1">
    <citation type="submission" date="2017-02" db="UniProtKB">
        <authorList>
            <consortium name="WormBaseParasite"/>
        </authorList>
    </citation>
    <scope>IDENTIFICATION</scope>
</reference>
<evidence type="ECO:0000313" key="4">
    <source>
        <dbReference type="WBParaSite" id="SMUV_0000135801-mRNA-1"/>
    </source>
</evidence>
<feature type="compositionally biased region" description="Low complexity" evidence="1">
    <location>
        <begin position="426"/>
        <end position="446"/>
    </location>
</feature>
<name>A0A0N5AB32_9BILA</name>